<reference evidence="3" key="2">
    <citation type="submission" date="2022-01" db="EMBL/GenBank/DDBJ databases">
        <authorList>
            <person name="Yamashiro T."/>
            <person name="Shiraishi A."/>
            <person name="Satake H."/>
            <person name="Nakayama K."/>
        </authorList>
    </citation>
    <scope>NUCLEOTIDE SEQUENCE</scope>
</reference>
<dbReference type="EMBL" id="BQNB010019112">
    <property type="protein sequence ID" value="GJT81812.1"/>
    <property type="molecule type" value="Genomic_DNA"/>
</dbReference>
<evidence type="ECO:0000256" key="1">
    <source>
        <dbReference type="SAM" id="Coils"/>
    </source>
</evidence>
<feature type="compositionally biased region" description="Low complexity" evidence="2">
    <location>
        <begin position="20"/>
        <end position="29"/>
    </location>
</feature>
<feature type="non-terminal residue" evidence="3">
    <location>
        <position position="828"/>
    </location>
</feature>
<dbReference type="Proteomes" id="UP001151760">
    <property type="component" value="Unassembled WGS sequence"/>
</dbReference>
<gene>
    <name evidence="3" type="ORF">Tco_1056154</name>
</gene>
<evidence type="ECO:0000313" key="4">
    <source>
        <dbReference type="Proteomes" id="UP001151760"/>
    </source>
</evidence>
<dbReference type="PANTHER" id="PTHR35317:SF23">
    <property type="entry name" value="OS04G0629600 PROTEIN"/>
    <property type="match status" value="1"/>
</dbReference>
<dbReference type="Pfam" id="PF14223">
    <property type="entry name" value="Retrotran_gag_2"/>
    <property type="match status" value="1"/>
</dbReference>
<name>A0ABQ5H1P7_9ASTR</name>
<protein>
    <submittedName>
        <fullName evidence="3">Uncharacterized protein</fullName>
    </submittedName>
</protein>
<evidence type="ECO:0000256" key="2">
    <source>
        <dbReference type="SAM" id="MobiDB-lite"/>
    </source>
</evidence>
<feature type="region of interest" description="Disordered" evidence="2">
    <location>
        <begin position="1"/>
        <end position="33"/>
    </location>
</feature>
<accession>A0ABQ5H1P7</accession>
<proteinExistence type="predicted"/>
<keyword evidence="1" id="KW-0175">Coiled coil</keyword>
<feature type="region of interest" description="Disordered" evidence="2">
    <location>
        <begin position="593"/>
        <end position="612"/>
    </location>
</feature>
<feature type="region of interest" description="Disordered" evidence="2">
    <location>
        <begin position="262"/>
        <end position="284"/>
    </location>
</feature>
<comment type="caution">
    <text evidence="3">The sequence shown here is derived from an EMBL/GenBank/DDBJ whole genome shotgun (WGS) entry which is preliminary data.</text>
</comment>
<dbReference type="PANTHER" id="PTHR35317">
    <property type="entry name" value="OS04G0629600 PROTEIN"/>
    <property type="match status" value="1"/>
</dbReference>
<reference evidence="3" key="1">
    <citation type="journal article" date="2022" name="Int. J. Mol. Sci.">
        <title>Draft Genome of Tanacetum Coccineum: Genomic Comparison of Closely Related Tanacetum-Family Plants.</title>
        <authorList>
            <person name="Yamashiro T."/>
            <person name="Shiraishi A."/>
            <person name="Nakayama K."/>
            <person name="Satake H."/>
        </authorList>
    </citation>
    <scope>NUCLEOTIDE SEQUENCE</scope>
</reference>
<feature type="compositionally biased region" description="Polar residues" evidence="2">
    <location>
        <begin position="663"/>
        <end position="676"/>
    </location>
</feature>
<feature type="coiled-coil region" evidence="1">
    <location>
        <begin position="475"/>
        <end position="502"/>
    </location>
</feature>
<feature type="compositionally biased region" description="Pro residues" evidence="2">
    <location>
        <begin position="10"/>
        <end position="19"/>
    </location>
</feature>
<keyword evidence="4" id="KW-1185">Reference proteome</keyword>
<feature type="region of interest" description="Disordered" evidence="2">
    <location>
        <begin position="238"/>
        <end position="257"/>
    </location>
</feature>
<feature type="region of interest" description="Disordered" evidence="2">
    <location>
        <begin position="663"/>
        <end position="695"/>
    </location>
</feature>
<feature type="compositionally biased region" description="Polar residues" evidence="2">
    <location>
        <begin position="238"/>
        <end position="251"/>
    </location>
</feature>
<evidence type="ECO:0000313" key="3">
    <source>
        <dbReference type="EMBL" id="GJT81812.1"/>
    </source>
</evidence>
<feature type="compositionally biased region" description="Polar residues" evidence="2">
    <location>
        <begin position="272"/>
        <end position="284"/>
    </location>
</feature>
<organism evidence="3 4">
    <name type="scientific">Tanacetum coccineum</name>
    <dbReference type="NCBI Taxonomy" id="301880"/>
    <lineage>
        <taxon>Eukaryota</taxon>
        <taxon>Viridiplantae</taxon>
        <taxon>Streptophyta</taxon>
        <taxon>Embryophyta</taxon>
        <taxon>Tracheophyta</taxon>
        <taxon>Spermatophyta</taxon>
        <taxon>Magnoliopsida</taxon>
        <taxon>eudicotyledons</taxon>
        <taxon>Gunneridae</taxon>
        <taxon>Pentapetalae</taxon>
        <taxon>asterids</taxon>
        <taxon>campanulids</taxon>
        <taxon>Asterales</taxon>
        <taxon>Asteraceae</taxon>
        <taxon>Asteroideae</taxon>
        <taxon>Anthemideae</taxon>
        <taxon>Anthemidinae</taxon>
        <taxon>Tanacetum</taxon>
    </lineage>
</organism>
<feature type="coiled-coil region" evidence="1">
    <location>
        <begin position="412"/>
        <end position="446"/>
    </location>
</feature>
<sequence length="828" mass="93398">MMPSTSQDEIPPPPPPPPSSSQTPAQPTPHTVSTIKLPILKKGEYDIWAMKMEHYLAHTDYPIWEVIQNGNGPVSITTDTSGQIKVLPPRTAEEIVARERERKARTTLLMALPEDHLAKFHKMTDAKEMWDAIKSRFGGNDESKKMQKYILKQQFEGFSVSNTEGLHKGYDRFQSLLSQLEIHGASVSTEDANQKFLRSLPSAWSQVSLIMRTKPGVDTLSFDDLYNNLRVFESDIKGSTASSSSSPQNVAFVSENTSSTNEVSTAYGVPNHSGQNSKYEQTSSYSLLANQSSCPQLDHEDLEQIDEYDLEEMDLKWQVAMISMRMKKFYKKTGRKLQFDAKEARRKAWNSGNKEVNRNGQKEDSKALVTVDGEGVDWTTHSEDEDYALMACNSSDSDTEVISCSTKCKESYANLKKLYDAQREQLNDASIEIKAYSQGLKKVEAQLVAHQQGQLWYEQKIKFMKIDLDDKTDVLTYHRKLLAEAQKEKDDLKAKVEKWHNSSKNLGKLLNSQMSAYDKFGLGYGDHRYNGILSYENEVLQSVFKSKESDFENQPMNDRFAEGMHAVPPPMTGNYMPTGPEIEIDYSQFTYGPKQTQHSESESQSSECNTCKSNIRTEPSELVSEPVVIESNVKSQPKVWSDAPIIEEYESESEDECVDIPTKQQETPSFAKQQVKTPRENVKSQNTHSQKPKVDKKVLGNGFSVRACFVCGSLNHLIRDCDFHEKRMARKADLNNGWNNVHKVYNQHQFVPSAVLTRTGIIPVSTARTSGTKRFSTARQSVNRQTVLTKAAMKVNTVKPIVNGVSPANVFNKTHSSSTRPFKKTTVL</sequence>